<gene>
    <name evidence="1" type="ORF">M422DRAFT_68748</name>
</gene>
<dbReference type="Proteomes" id="UP000054279">
    <property type="component" value="Unassembled WGS sequence"/>
</dbReference>
<reference evidence="1 2" key="1">
    <citation type="submission" date="2014-06" db="EMBL/GenBank/DDBJ databases">
        <title>Evolutionary Origins and Diversification of the Mycorrhizal Mutualists.</title>
        <authorList>
            <consortium name="DOE Joint Genome Institute"/>
            <consortium name="Mycorrhizal Genomics Consortium"/>
            <person name="Kohler A."/>
            <person name="Kuo A."/>
            <person name="Nagy L.G."/>
            <person name="Floudas D."/>
            <person name="Copeland A."/>
            <person name="Barry K.W."/>
            <person name="Cichocki N."/>
            <person name="Veneault-Fourrey C."/>
            <person name="LaButti K."/>
            <person name="Lindquist E.A."/>
            <person name="Lipzen A."/>
            <person name="Lundell T."/>
            <person name="Morin E."/>
            <person name="Murat C."/>
            <person name="Riley R."/>
            <person name="Ohm R."/>
            <person name="Sun H."/>
            <person name="Tunlid A."/>
            <person name="Henrissat B."/>
            <person name="Grigoriev I.V."/>
            <person name="Hibbett D.S."/>
            <person name="Martin F."/>
        </authorList>
    </citation>
    <scope>NUCLEOTIDE SEQUENCE [LARGE SCALE GENOMIC DNA]</scope>
    <source>
        <strain evidence="1 2">SS14</strain>
    </source>
</reference>
<name>A0A0C9U9J4_SPHS4</name>
<accession>A0A0C9U9J4</accession>
<evidence type="ECO:0008006" key="3">
    <source>
        <dbReference type="Google" id="ProtNLM"/>
    </source>
</evidence>
<dbReference type="HOGENOM" id="CLU_1008918_0_0_1"/>
<dbReference type="AlphaFoldDB" id="A0A0C9U9J4"/>
<evidence type="ECO:0000313" key="1">
    <source>
        <dbReference type="EMBL" id="KIJ39743.1"/>
    </source>
</evidence>
<sequence length="276" mass="31436">MLLEDSTFHSCPYEVVQLILEWAAYTTTSLSTLLRISRNGFALVTPIIYYTVKVQKKEKFGSLVAALSSPTRGRVYQSHIRHLFLDRRASHLDLQWCNNLRHISIPHTLSLSTTTVSQPMPALTHLTLHRENLTQILPSPFFQSITHIFASKEILDFFTLTLNLSDTILPNLTHIIAPILTNDVPSNDFVLRRFFTGISRQPSLKFVGLGLFWFNGVEDNPDPSPDLMGLLDSIGAECQAKIFSFPLHKYPSNEWEKWLDDGSEVWRLAEELLQQG</sequence>
<evidence type="ECO:0000313" key="2">
    <source>
        <dbReference type="Proteomes" id="UP000054279"/>
    </source>
</evidence>
<protein>
    <recommendedName>
        <fullName evidence="3">F-box domain-containing protein</fullName>
    </recommendedName>
</protein>
<organism evidence="1 2">
    <name type="scientific">Sphaerobolus stellatus (strain SS14)</name>
    <dbReference type="NCBI Taxonomy" id="990650"/>
    <lineage>
        <taxon>Eukaryota</taxon>
        <taxon>Fungi</taxon>
        <taxon>Dikarya</taxon>
        <taxon>Basidiomycota</taxon>
        <taxon>Agaricomycotina</taxon>
        <taxon>Agaricomycetes</taxon>
        <taxon>Phallomycetidae</taxon>
        <taxon>Geastrales</taxon>
        <taxon>Sphaerobolaceae</taxon>
        <taxon>Sphaerobolus</taxon>
    </lineage>
</organism>
<keyword evidence="2" id="KW-1185">Reference proteome</keyword>
<proteinExistence type="predicted"/>
<dbReference type="EMBL" id="KN837149">
    <property type="protein sequence ID" value="KIJ39743.1"/>
    <property type="molecule type" value="Genomic_DNA"/>
</dbReference>